<keyword evidence="2" id="KW-0472">Membrane</keyword>
<reference evidence="4 5" key="1">
    <citation type="submission" date="2021-05" db="EMBL/GenBank/DDBJ databases">
        <title>Direct Submission.</title>
        <authorList>
            <person name="Li K."/>
            <person name="Gao J."/>
        </authorList>
    </citation>
    <scope>NUCLEOTIDE SEQUENCE [LARGE SCALE GENOMIC DNA]</scope>
    <source>
        <strain evidence="4 5">Mg02</strain>
    </source>
</reference>
<keyword evidence="3" id="KW-0732">Signal</keyword>
<evidence type="ECO:0000256" key="2">
    <source>
        <dbReference type="SAM" id="Phobius"/>
    </source>
</evidence>
<evidence type="ECO:0008006" key="6">
    <source>
        <dbReference type="Google" id="ProtNLM"/>
    </source>
</evidence>
<keyword evidence="2" id="KW-0812">Transmembrane</keyword>
<feature type="chain" id="PRO_5045226642" description="TPM domain-containing protein" evidence="3">
    <location>
        <begin position="24"/>
        <end position="450"/>
    </location>
</feature>
<feature type="signal peptide" evidence="3">
    <location>
        <begin position="1"/>
        <end position="23"/>
    </location>
</feature>
<sequence length="450" mass="47860">MTVAALALPAVLSAALAGAPALADTAPPADTASPAGTAPPADTASPTAGETAAEETASPAQVIADALAESPVYVDSSYEGAYSAEARERVVTVLEQHDLDLYVIVVPLVEGDEWSGEGEALASAVHDRMGGGERHFLVYDRRGDLEGHDLGSAPDDWSQPAFYGALAASYKTMDGQKTLPTLVEAAVEAALSDDPEAAYETAQQAYYDRTGQPPSGALMPARWWNPWVIGALVLALLAGIGVPLYRRLDRSRPGGLLRRRPAAPIAQHAAFDNADRAQLESLVERGERDLIELGERLSGDAGVAPQNLSRALDARDAAARVHDRMAREGATLADAVGVLVLLDLAEDALAGLRTPRRPCYANPLHGNDTRQTQWREFGGLRTIRVPLCPECARAVRDRLRPTVLPAEHEGRSVPYYEVPAEHSVWAATGYGTLTDDLVERVLSGGHRAAR</sequence>
<keyword evidence="5" id="KW-1185">Reference proteome</keyword>
<protein>
    <recommendedName>
        <fullName evidence="6">TPM domain-containing protein</fullName>
    </recommendedName>
</protein>
<name>A0ABX8BUK5_9ACTN</name>
<feature type="transmembrane region" description="Helical" evidence="2">
    <location>
        <begin position="223"/>
        <end position="245"/>
    </location>
</feature>
<dbReference type="EMBL" id="CP074133">
    <property type="protein sequence ID" value="QUX25894.1"/>
    <property type="molecule type" value="Genomic_DNA"/>
</dbReference>
<accession>A0ABX8BUK5</accession>
<evidence type="ECO:0000313" key="4">
    <source>
        <dbReference type="EMBL" id="QUX25894.1"/>
    </source>
</evidence>
<evidence type="ECO:0000313" key="5">
    <source>
        <dbReference type="Proteomes" id="UP000676079"/>
    </source>
</evidence>
<keyword evidence="2" id="KW-1133">Transmembrane helix</keyword>
<dbReference type="Proteomes" id="UP000676079">
    <property type="component" value="Chromosome"/>
</dbReference>
<feature type="region of interest" description="Disordered" evidence="1">
    <location>
        <begin position="25"/>
        <end position="58"/>
    </location>
</feature>
<proteinExistence type="predicted"/>
<organism evidence="4 5">
    <name type="scientific">Nocardiopsis changdeensis</name>
    <dbReference type="NCBI Taxonomy" id="2831969"/>
    <lineage>
        <taxon>Bacteria</taxon>
        <taxon>Bacillati</taxon>
        <taxon>Actinomycetota</taxon>
        <taxon>Actinomycetes</taxon>
        <taxon>Streptosporangiales</taxon>
        <taxon>Nocardiopsidaceae</taxon>
        <taxon>Nocardiopsis</taxon>
    </lineage>
</organism>
<evidence type="ECO:0000256" key="3">
    <source>
        <dbReference type="SAM" id="SignalP"/>
    </source>
</evidence>
<gene>
    <name evidence="4" type="ORF">KGD84_11070</name>
</gene>
<evidence type="ECO:0000256" key="1">
    <source>
        <dbReference type="SAM" id="MobiDB-lite"/>
    </source>
</evidence>